<sequence length="279" mass="29692">MRDTPRPQGTAGDPGPRPPQLRLGRALAHTPGALRSGYPHRSDGRTPQTPRGGRYTDPCDRPGTTPPVPGRSAFPLLGSLLVLFLLITWQVVVHGPLTRADERLGNALFRPDRLSALLADLGAVPVAVPVLAVALFWAATSARNSGREGWWLPPVAAAVTMTTVPALVLPFKVLIARPGPPVMGPATGFYPSGHMATAMVAYGAAALVLWPWQRTPGARRALLTVCLALDMAVASGLIRSGYHWPLDVLGSWCLCGAMLCALWQVLDRVGHFSPPNRPA</sequence>
<dbReference type="EMBL" id="CP023747">
    <property type="protein sequence ID" value="QEV41275.1"/>
    <property type="molecule type" value="Genomic_DNA"/>
</dbReference>
<dbReference type="EMBL" id="CP009313">
    <property type="protein sequence ID" value="AJE42777.1"/>
    <property type="molecule type" value="Genomic_DNA"/>
</dbReference>
<dbReference type="STRING" id="40318.SNOD_24070"/>
<feature type="transmembrane region" description="Helical" evidence="2">
    <location>
        <begin position="150"/>
        <end position="169"/>
    </location>
</feature>
<feature type="region of interest" description="Disordered" evidence="1">
    <location>
        <begin position="1"/>
        <end position="67"/>
    </location>
</feature>
<dbReference type="HOGENOM" id="CLU_072573_1_0_11"/>
<keyword evidence="2" id="KW-0812">Transmembrane</keyword>
<dbReference type="KEGG" id="snq:CP978_24385"/>
<evidence type="ECO:0000313" key="4">
    <source>
        <dbReference type="EMBL" id="AJE42777.1"/>
    </source>
</evidence>
<accession>A0A0B5DRS5</accession>
<name>A0A0B5DRS5_9ACTN</name>
<feature type="transmembrane region" description="Helical" evidence="2">
    <location>
        <begin position="76"/>
        <end position="97"/>
    </location>
</feature>
<reference evidence="6" key="1">
    <citation type="submission" date="2014-09" db="EMBL/GenBank/DDBJ databases">
        <title>Sequence of the Streptomyces nodosus genome.</title>
        <authorList>
            <person name="Sweeney P."/>
            <person name="Stephens N."/>
            <person name="Murphy C."/>
            <person name="Caffrey P."/>
        </authorList>
    </citation>
    <scope>NUCLEOTIDE SEQUENCE [LARGE SCALE GENOMIC DNA]</scope>
    <source>
        <strain evidence="6">ATCC 14899</strain>
    </source>
</reference>
<gene>
    <name evidence="5" type="ORF">CP978_24385</name>
    <name evidence="4" type="ORF">SNOD_24070</name>
</gene>
<dbReference type="CDD" id="cd03392">
    <property type="entry name" value="PAP2_like_2"/>
    <property type="match status" value="1"/>
</dbReference>
<dbReference type="InterPro" id="IPR036938">
    <property type="entry name" value="PAP2/HPO_sf"/>
</dbReference>
<evidence type="ECO:0000313" key="7">
    <source>
        <dbReference type="Proteomes" id="UP000325763"/>
    </source>
</evidence>
<feature type="transmembrane region" description="Helical" evidence="2">
    <location>
        <begin position="189"/>
        <end position="210"/>
    </location>
</feature>
<dbReference type="OrthoDB" id="4870188at2"/>
<proteinExistence type="predicted"/>
<feature type="transmembrane region" description="Helical" evidence="2">
    <location>
        <begin position="117"/>
        <end position="138"/>
    </location>
</feature>
<dbReference type="SUPFAM" id="SSF48317">
    <property type="entry name" value="Acid phosphatase/Vanadium-dependent haloperoxidase"/>
    <property type="match status" value="1"/>
</dbReference>
<dbReference type="Pfam" id="PF01569">
    <property type="entry name" value="PAP2"/>
    <property type="match status" value="1"/>
</dbReference>
<reference evidence="4 6" key="2">
    <citation type="journal article" date="2016" name="Appl. Microbiol. Biotechnol.">
        <title>Exploiting the genome sequence of Streptomyces nodosus for enhanced antibiotic production.</title>
        <authorList>
            <person name="Sweeney P."/>
            <person name="Murphy C.D."/>
            <person name="Caffrey P."/>
        </authorList>
    </citation>
    <scope>NUCLEOTIDE SEQUENCE [LARGE SCALE GENOMIC DNA]</scope>
    <source>
        <strain evidence="4 6">ATCC 14899</strain>
    </source>
</reference>
<protein>
    <submittedName>
        <fullName evidence="4">Membrane protein</fullName>
    </submittedName>
    <submittedName>
        <fullName evidence="5">Phosphatase PAP2 family protein</fullName>
    </submittedName>
</protein>
<evidence type="ECO:0000256" key="1">
    <source>
        <dbReference type="SAM" id="MobiDB-lite"/>
    </source>
</evidence>
<dbReference type="Gene3D" id="1.20.144.10">
    <property type="entry name" value="Phosphatidic acid phosphatase type 2/haloperoxidase"/>
    <property type="match status" value="1"/>
</dbReference>
<feature type="transmembrane region" description="Helical" evidence="2">
    <location>
        <begin position="222"/>
        <end position="242"/>
    </location>
</feature>
<dbReference type="Proteomes" id="UP000325763">
    <property type="component" value="Chromosome"/>
</dbReference>
<evidence type="ECO:0000259" key="3">
    <source>
        <dbReference type="Pfam" id="PF01569"/>
    </source>
</evidence>
<dbReference type="InterPro" id="IPR000326">
    <property type="entry name" value="PAP2/HPO"/>
</dbReference>
<evidence type="ECO:0000313" key="6">
    <source>
        <dbReference type="Proteomes" id="UP000031526"/>
    </source>
</evidence>
<feature type="domain" description="Phosphatidic acid phosphatase type 2/haloperoxidase" evidence="3">
    <location>
        <begin position="166"/>
        <end position="267"/>
    </location>
</feature>
<reference evidence="5 7" key="3">
    <citation type="submission" date="2017-09" db="EMBL/GenBank/DDBJ databases">
        <title>Streptomyces genome completion.</title>
        <authorList>
            <person name="Lee N."/>
            <person name="Cho B.-K."/>
        </authorList>
    </citation>
    <scope>NUCLEOTIDE SEQUENCE [LARGE SCALE GENOMIC DNA]</scope>
    <source>
        <strain evidence="5 7">ATCC 14899</strain>
    </source>
</reference>
<feature type="transmembrane region" description="Helical" evidence="2">
    <location>
        <begin position="248"/>
        <end position="266"/>
    </location>
</feature>
<keyword evidence="6" id="KW-1185">Reference proteome</keyword>
<organism evidence="4 6">
    <name type="scientific">Streptomyces nodosus</name>
    <dbReference type="NCBI Taxonomy" id="40318"/>
    <lineage>
        <taxon>Bacteria</taxon>
        <taxon>Bacillati</taxon>
        <taxon>Actinomycetota</taxon>
        <taxon>Actinomycetes</taxon>
        <taxon>Kitasatosporales</taxon>
        <taxon>Streptomycetaceae</taxon>
        <taxon>Streptomyces</taxon>
    </lineage>
</organism>
<dbReference type="AlphaFoldDB" id="A0A0B5DRS5"/>
<keyword evidence="2" id="KW-1133">Transmembrane helix</keyword>
<evidence type="ECO:0000256" key="2">
    <source>
        <dbReference type="SAM" id="Phobius"/>
    </source>
</evidence>
<dbReference type="Proteomes" id="UP000031526">
    <property type="component" value="Chromosome"/>
</dbReference>
<evidence type="ECO:0000313" key="5">
    <source>
        <dbReference type="EMBL" id="QEV41275.1"/>
    </source>
</evidence>
<keyword evidence="2" id="KW-0472">Membrane</keyword>